<dbReference type="Proteomes" id="UP000177091">
    <property type="component" value="Unassembled WGS sequence"/>
</dbReference>
<reference evidence="5 6" key="1">
    <citation type="journal article" date="2016" name="Nat. Commun.">
        <title>Thousands of microbial genomes shed light on interconnected biogeochemical processes in an aquifer system.</title>
        <authorList>
            <person name="Anantharaman K."/>
            <person name="Brown C.T."/>
            <person name="Hug L.A."/>
            <person name="Sharon I."/>
            <person name="Castelle C.J."/>
            <person name="Probst A.J."/>
            <person name="Thomas B.C."/>
            <person name="Singh A."/>
            <person name="Wilkins M.J."/>
            <person name="Karaoz U."/>
            <person name="Brodie E.L."/>
            <person name="Williams K.H."/>
            <person name="Hubbard S.S."/>
            <person name="Banfield J.F."/>
        </authorList>
    </citation>
    <scope>NUCLEOTIDE SEQUENCE [LARGE SCALE GENOMIC DNA]</scope>
</reference>
<evidence type="ECO:0000256" key="2">
    <source>
        <dbReference type="ARBA" id="ARBA00022840"/>
    </source>
</evidence>
<keyword evidence="1 3" id="KW-0547">Nucleotide-binding</keyword>
<keyword evidence="2 3" id="KW-0067">ATP-binding</keyword>
<accession>A0A1F7WPE9</accession>
<dbReference type="AlphaFoldDB" id="A0A1F7WPE9"/>
<protein>
    <recommendedName>
        <fullName evidence="4">ATP-cone domain-containing protein</fullName>
    </recommendedName>
</protein>
<proteinExistence type="predicted"/>
<evidence type="ECO:0000313" key="6">
    <source>
        <dbReference type="Proteomes" id="UP000177091"/>
    </source>
</evidence>
<dbReference type="PROSITE" id="PS51161">
    <property type="entry name" value="ATP_CONE"/>
    <property type="match status" value="1"/>
</dbReference>
<sequence>MLQIQKKDGSSQDYDRRKLLTSLIRAQATPEQAMRVATDIESWLVSLNVQVVKSEEIKARIVEDLNKINPNAAHAYEVYKKAEAQS</sequence>
<dbReference type="EMBL" id="MGFK01000015">
    <property type="protein sequence ID" value="OGM04377.1"/>
    <property type="molecule type" value="Genomic_DNA"/>
</dbReference>
<organism evidence="5 6">
    <name type="scientific">Candidatus Woesebacteria bacterium GWA1_42_12</name>
    <dbReference type="NCBI Taxonomy" id="1802472"/>
    <lineage>
        <taxon>Bacteria</taxon>
        <taxon>Candidatus Woeseibacteriota</taxon>
    </lineage>
</organism>
<evidence type="ECO:0000259" key="4">
    <source>
        <dbReference type="PROSITE" id="PS51161"/>
    </source>
</evidence>
<name>A0A1F7WPE9_9BACT</name>
<dbReference type="Pfam" id="PF03477">
    <property type="entry name" value="ATP-cone"/>
    <property type="match status" value="1"/>
</dbReference>
<comment type="caution">
    <text evidence="5">The sequence shown here is derived from an EMBL/GenBank/DDBJ whole genome shotgun (WGS) entry which is preliminary data.</text>
</comment>
<evidence type="ECO:0000256" key="3">
    <source>
        <dbReference type="PROSITE-ProRule" id="PRU00492"/>
    </source>
</evidence>
<gene>
    <name evidence="5" type="ORF">A2112_00135</name>
</gene>
<evidence type="ECO:0000256" key="1">
    <source>
        <dbReference type="ARBA" id="ARBA00022741"/>
    </source>
</evidence>
<evidence type="ECO:0000313" key="5">
    <source>
        <dbReference type="EMBL" id="OGM04377.1"/>
    </source>
</evidence>
<dbReference type="InterPro" id="IPR005144">
    <property type="entry name" value="ATP-cone_dom"/>
</dbReference>
<dbReference type="GO" id="GO:0005524">
    <property type="term" value="F:ATP binding"/>
    <property type="evidence" value="ECO:0007669"/>
    <property type="project" value="UniProtKB-UniRule"/>
</dbReference>
<feature type="domain" description="ATP-cone" evidence="4">
    <location>
        <begin position="2"/>
        <end position="86"/>
    </location>
</feature>